<dbReference type="Gene3D" id="1.10.510.10">
    <property type="entry name" value="Transferase(Phosphotransferase) domain 1"/>
    <property type="match status" value="1"/>
</dbReference>
<keyword evidence="3" id="KW-1185">Reference proteome</keyword>
<dbReference type="PANTHER" id="PTHR24416:SF611">
    <property type="entry name" value="TYROSINE-PROTEIN KINASE TRANSMEMBRANE RECEPTOR ROR"/>
    <property type="match status" value="1"/>
</dbReference>
<dbReference type="InterPro" id="IPR000719">
    <property type="entry name" value="Prot_kinase_dom"/>
</dbReference>
<dbReference type="SUPFAM" id="SSF56112">
    <property type="entry name" value="Protein kinase-like (PK-like)"/>
    <property type="match status" value="1"/>
</dbReference>
<gene>
    <name evidence="2" type="ORF">Ae201684_010508</name>
</gene>
<dbReference type="GO" id="GO:0004714">
    <property type="term" value="F:transmembrane receptor protein tyrosine kinase activity"/>
    <property type="evidence" value="ECO:0007669"/>
    <property type="project" value="TreeGrafter"/>
</dbReference>
<dbReference type="InterPro" id="IPR011009">
    <property type="entry name" value="Kinase-like_dom_sf"/>
</dbReference>
<dbReference type="InterPro" id="IPR050122">
    <property type="entry name" value="RTK"/>
</dbReference>
<evidence type="ECO:0000259" key="1">
    <source>
        <dbReference type="PROSITE" id="PS50011"/>
    </source>
</evidence>
<dbReference type="AlphaFoldDB" id="A0A6G0WXX9"/>
<dbReference type="PROSITE" id="PS50011">
    <property type="entry name" value="PROTEIN_KINASE_DOM"/>
    <property type="match status" value="1"/>
</dbReference>
<dbReference type="Pfam" id="PF07714">
    <property type="entry name" value="PK_Tyr_Ser-Thr"/>
    <property type="match status" value="1"/>
</dbReference>
<dbReference type="GO" id="GO:0007169">
    <property type="term" value="P:cell surface receptor protein tyrosine kinase signaling pathway"/>
    <property type="evidence" value="ECO:0007669"/>
    <property type="project" value="TreeGrafter"/>
</dbReference>
<feature type="domain" description="Protein kinase" evidence="1">
    <location>
        <begin position="1"/>
        <end position="96"/>
    </location>
</feature>
<dbReference type="Proteomes" id="UP000481153">
    <property type="component" value="Unassembled WGS sequence"/>
</dbReference>
<evidence type="ECO:0000313" key="2">
    <source>
        <dbReference type="EMBL" id="KAF0732399.1"/>
    </source>
</evidence>
<dbReference type="PANTHER" id="PTHR24416">
    <property type="entry name" value="TYROSINE-PROTEIN KINASE RECEPTOR"/>
    <property type="match status" value="1"/>
</dbReference>
<sequence>MAPESLQSPYSFSYKSDAYSFGVFMWETFSNTPPFPSMAPAEAAAYVLEGGRLDISECEAIPPPMADIMIQCFQEDPSRRPTLVEIEQQLSTHVRTRR</sequence>
<comment type="caution">
    <text evidence="2">The sequence shown here is derived from an EMBL/GenBank/DDBJ whole genome shotgun (WGS) entry which is preliminary data.</text>
</comment>
<dbReference type="GO" id="GO:0043235">
    <property type="term" value="C:receptor complex"/>
    <property type="evidence" value="ECO:0007669"/>
    <property type="project" value="TreeGrafter"/>
</dbReference>
<proteinExistence type="predicted"/>
<reference evidence="2 3" key="1">
    <citation type="submission" date="2019-07" db="EMBL/GenBank/DDBJ databases">
        <title>Genomics analysis of Aphanomyces spp. identifies a new class of oomycete effector associated with host adaptation.</title>
        <authorList>
            <person name="Gaulin E."/>
        </authorList>
    </citation>
    <scope>NUCLEOTIDE SEQUENCE [LARGE SCALE GENOMIC DNA]</scope>
    <source>
        <strain evidence="2 3">ATCC 201684</strain>
    </source>
</reference>
<accession>A0A6G0WXX9</accession>
<dbReference type="GO" id="GO:0005886">
    <property type="term" value="C:plasma membrane"/>
    <property type="evidence" value="ECO:0007669"/>
    <property type="project" value="TreeGrafter"/>
</dbReference>
<dbReference type="InterPro" id="IPR001245">
    <property type="entry name" value="Ser-Thr/Tyr_kinase_cat_dom"/>
</dbReference>
<dbReference type="VEuPathDB" id="FungiDB:AeMF1_010741"/>
<dbReference type="GO" id="GO:0005524">
    <property type="term" value="F:ATP binding"/>
    <property type="evidence" value="ECO:0007669"/>
    <property type="project" value="InterPro"/>
</dbReference>
<name>A0A6G0WXX9_9STRA</name>
<evidence type="ECO:0000313" key="3">
    <source>
        <dbReference type="Proteomes" id="UP000481153"/>
    </source>
</evidence>
<dbReference type="EMBL" id="VJMJ01000134">
    <property type="protein sequence ID" value="KAF0732399.1"/>
    <property type="molecule type" value="Genomic_DNA"/>
</dbReference>
<protein>
    <recommendedName>
        <fullName evidence="1">Protein kinase domain-containing protein</fullName>
    </recommendedName>
</protein>
<organism evidence="2 3">
    <name type="scientific">Aphanomyces euteiches</name>
    <dbReference type="NCBI Taxonomy" id="100861"/>
    <lineage>
        <taxon>Eukaryota</taxon>
        <taxon>Sar</taxon>
        <taxon>Stramenopiles</taxon>
        <taxon>Oomycota</taxon>
        <taxon>Saprolegniomycetes</taxon>
        <taxon>Saprolegniales</taxon>
        <taxon>Verrucalvaceae</taxon>
        <taxon>Aphanomyces</taxon>
    </lineage>
</organism>